<dbReference type="PROSITE" id="PS50003">
    <property type="entry name" value="PH_DOMAIN"/>
    <property type="match status" value="1"/>
</dbReference>
<evidence type="ECO:0000256" key="2">
    <source>
        <dbReference type="ARBA" id="ARBA00022999"/>
    </source>
</evidence>
<dbReference type="InterPro" id="IPR001849">
    <property type="entry name" value="PH_domain"/>
</dbReference>
<dbReference type="Gene3D" id="3.30.505.10">
    <property type="entry name" value="SH2 domain"/>
    <property type="match status" value="1"/>
</dbReference>
<feature type="domain" description="PH" evidence="6">
    <location>
        <begin position="17"/>
        <end position="119"/>
    </location>
</feature>
<protein>
    <recommendedName>
        <fullName evidence="9">Signal-transducing adaptor protein 2</fullName>
    </recommendedName>
</protein>
<dbReference type="Gene3D" id="2.30.29.30">
    <property type="entry name" value="Pleckstrin-homology domain (PH domain)/Phosphotyrosine-binding domain (PTB)"/>
    <property type="match status" value="1"/>
</dbReference>
<evidence type="ECO:0000259" key="5">
    <source>
        <dbReference type="PROSITE" id="PS50001"/>
    </source>
</evidence>
<dbReference type="Proteomes" id="UP001178461">
    <property type="component" value="Chromosome 18"/>
</dbReference>
<accession>A0AA35PUZ5</accession>
<feature type="compositionally biased region" description="Basic and acidic residues" evidence="4">
    <location>
        <begin position="398"/>
        <end position="413"/>
    </location>
</feature>
<keyword evidence="8" id="KW-1185">Reference proteome</keyword>
<evidence type="ECO:0000256" key="4">
    <source>
        <dbReference type="SAM" id="MobiDB-lite"/>
    </source>
</evidence>
<feature type="compositionally biased region" description="Basic and acidic residues" evidence="4">
    <location>
        <begin position="343"/>
        <end position="355"/>
    </location>
</feature>
<evidence type="ECO:0000256" key="3">
    <source>
        <dbReference type="PROSITE-ProRule" id="PRU00191"/>
    </source>
</evidence>
<keyword evidence="1" id="KW-0597">Phosphoprotein</keyword>
<evidence type="ECO:0000259" key="6">
    <source>
        <dbReference type="PROSITE" id="PS50003"/>
    </source>
</evidence>
<name>A0AA35PUZ5_9SAUR</name>
<evidence type="ECO:0000256" key="1">
    <source>
        <dbReference type="ARBA" id="ARBA00022553"/>
    </source>
</evidence>
<evidence type="ECO:0000313" key="8">
    <source>
        <dbReference type="Proteomes" id="UP001178461"/>
    </source>
</evidence>
<dbReference type="PANTHER" id="PTHR16186">
    <property type="entry name" value="SIGNAL-TRANSDUCING ADAPTOR PROTEIN-RELATED"/>
    <property type="match status" value="1"/>
</dbReference>
<dbReference type="PANTHER" id="PTHR16186:SF11">
    <property type="entry name" value="SIGNAL-TRANSDUCING ADAPTOR PROTEIN 2"/>
    <property type="match status" value="1"/>
</dbReference>
<feature type="compositionally biased region" description="Pro residues" evidence="4">
    <location>
        <begin position="305"/>
        <end position="316"/>
    </location>
</feature>
<keyword evidence="2 3" id="KW-0727">SH2 domain</keyword>
<reference evidence="7" key="1">
    <citation type="submission" date="2022-12" db="EMBL/GenBank/DDBJ databases">
        <authorList>
            <person name="Alioto T."/>
            <person name="Alioto T."/>
            <person name="Gomez Garrido J."/>
        </authorList>
    </citation>
    <scope>NUCLEOTIDE SEQUENCE</scope>
</reference>
<dbReference type="SUPFAM" id="SSF55550">
    <property type="entry name" value="SH2 domain"/>
    <property type="match status" value="1"/>
</dbReference>
<dbReference type="InterPro" id="IPR000980">
    <property type="entry name" value="SH2"/>
</dbReference>
<feature type="domain" description="SH2" evidence="5">
    <location>
        <begin position="164"/>
        <end position="257"/>
    </location>
</feature>
<dbReference type="GO" id="GO:0035591">
    <property type="term" value="F:signaling adaptor activity"/>
    <property type="evidence" value="ECO:0007669"/>
    <property type="project" value="InterPro"/>
</dbReference>
<dbReference type="EMBL" id="OX395144">
    <property type="protein sequence ID" value="CAI5798953.1"/>
    <property type="molecule type" value="Genomic_DNA"/>
</dbReference>
<dbReference type="InterPro" id="IPR011993">
    <property type="entry name" value="PH-like_dom_sf"/>
</dbReference>
<dbReference type="SUPFAM" id="SSF50729">
    <property type="entry name" value="PH domain-like"/>
    <property type="match status" value="1"/>
</dbReference>
<dbReference type="InterPro" id="IPR039111">
    <property type="entry name" value="STAP1/STAP2"/>
</dbReference>
<organism evidence="7 8">
    <name type="scientific">Podarcis lilfordi</name>
    <name type="common">Lilford's wall lizard</name>
    <dbReference type="NCBI Taxonomy" id="74358"/>
    <lineage>
        <taxon>Eukaryota</taxon>
        <taxon>Metazoa</taxon>
        <taxon>Chordata</taxon>
        <taxon>Craniata</taxon>
        <taxon>Vertebrata</taxon>
        <taxon>Euteleostomi</taxon>
        <taxon>Lepidosauria</taxon>
        <taxon>Squamata</taxon>
        <taxon>Bifurcata</taxon>
        <taxon>Unidentata</taxon>
        <taxon>Episquamata</taxon>
        <taxon>Laterata</taxon>
        <taxon>Lacertibaenia</taxon>
        <taxon>Lacertidae</taxon>
        <taxon>Podarcis</taxon>
    </lineage>
</organism>
<dbReference type="AlphaFoldDB" id="A0AA35PUZ5"/>
<proteinExistence type="predicted"/>
<evidence type="ECO:0000313" key="7">
    <source>
        <dbReference type="EMBL" id="CAI5798953.1"/>
    </source>
</evidence>
<sequence length="413" mass="46416">MAAPHSWATKPKATVPPHYYSGFLEKRNAWEKEYKKYWAGLRELSLYFYNTSRDAQHVEKIDLADFLSLADDNPPRTAAAWPTDGVGLNLKTRSQEVKLKMESLESRELWKGFILTVVEMKVPTTLSLLPGHFCMLSEALEKEKERRSKADMRVEKPLPDCFFKVSRTEAEVLLEKNENCGNMLLRPGGDGKSVSVTTRLKANGIVSIKHYKINLTDGEYIIDVEEPYRCSSLAKVVDFFVNSSKRILVPLSLDESYAMTLEIMETDKESGETALVAPRLPGILPRPPRAGAPREGKNSQSPKSLLPPPPFQPPIPARTSKPEHVYEAEDVPDQTYVNDEDVAEMRQTKPFKEFKAVPVVPTPGKSPCGPSPRKTGQGLPSRLAMSLPRSFSTGMTEELERKLQERRATLQED</sequence>
<dbReference type="InterPro" id="IPR036860">
    <property type="entry name" value="SH2_dom_sf"/>
</dbReference>
<dbReference type="SMART" id="SM00233">
    <property type="entry name" value="PH"/>
    <property type="match status" value="1"/>
</dbReference>
<feature type="region of interest" description="Disordered" evidence="4">
    <location>
        <begin position="277"/>
        <end position="413"/>
    </location>
</feature>
<gene>
    <name evidence="7" type="ORF">PODLI_1B008547</name>
</gene>
<dbReference type="PROSITE" id="PS50001">
    <property type="entry name" value="SH2"/>
    <property type="match status" value="1"/>
</dbReference>
<dbReference type="Pfam" id="PF00017">
    <property type="entry name" value="SH2"/>
    <property type="match status" value="1"/>
</dbReference>
<evidence type="ECO:0008006" key="9">
    <source>
        <dbReference type="Google" id="ProtNLM"/>
    </source>
</evidence>
<feature type="compositionally biased region" description="Acidic residues" evidence="4">
    <location>
        <begin position="328"/>
        <end position="342"/>
    </location>
</feature>